<dbReference type="GO" id="GO:0005737">
    <property type="term" value="C:cytoplasm"/>
    <property type="evidence" value="ECO:0007669"/>
    <property type="project" value="TreeGrafter"/>
</dbReference>
<gene>
    <name evidence="6" type="ORF">SCLCIDRAFT_1216755</name>
</gene>
<dbReference type="Gene3D" id="2.40.100.10">
    <property type="entry name" value="Cyclophilin-like"/>
    <property type="match status" value="1"/>
</dbReference>
<accession>A0A0C2ZFL4</accession>
<dbReference type="GO" id="GO:0016018">
    <property type="term" value="F:cyclosporin A binding"/>
    <property type="evidence" value="ECO:0007669"/>
    <property type="project" value="TreeGrafter"/>
</dbReference>
<dbReference type="InParanoid" id="A0A0C2ZFL4"/>
<dbReference type="SUPFAM" id="SSF50891">
    <property type="entry name" value="Cyclophilin-like"/>
    <property type="match status" value="1"/>
</dbReference>
<name>A0A0C2ZFL4_9AGAM</name>
<proteinExistence type="predicted"/>
<comment type="catalytic activity">
    <reaction evidence="1">
        <text>[protein]-peptidylproline (omega=180) = [protein]-peptidylproline (omega=0)</text>
        <dbReference type="Rhea" id="RHEA:16237"/>
        <dbReference type="Rhea" id="RHEA-COMP:10747"/>
        <dbReference type="Rhea" id="RHEA-COMP:10748"/>
        <dbReference type="ChEBI" id="CHEBI:83833"/>
        <dbReference type="ChEBI" id="CHEBI:83834"/>
        <dbReference type="EC" id="5.2.1.8"/>
    </reaction>
</comment>
<dbReference type="InterPro" id="IPR011990">
    <property type="entry name" value="TPR-like_helical_dom_sf"/>
</dbReference>
<dbReference type="InterPro" id="IPR002130">
    <property type="entry name" value="Cyclophilin-type_PPIase_dom"/>
</dbReference>
<dbReference type="Proteomes" id="UP000053989">
    <property type="component" value="Unassembled WGS sequence"/>
</dbReference>
<reference evidence="6 7" key="1">
    <citation type="submission" date="2014-04" db="EMBL/GenBank/DDBJ databases">
        <authorList>
            <consortium name="DOE Joint Genome Institute"/>
            <person name="Kuo A."/>
            <person name="Kohler A."/>
            <person name="Nagy L.G."/>
            <person name="Floudas D."/>
            <person name="Copeland A."/>
            <person name="Barry K.W."/>
            <person name="Cichocki N."/>
            <person name="Veneault-Fourrey C."/>
            <person name="LaButti K."/>
            <person name="Lindquist E.A."/>
            <person name="Lipzen A."/>
            <person name="Lundell T."/>
            <person name="Morin E."/>
            <person name="Murat C."/>
            <person name="Sun H."/>
            <person name="Tunlid A."/>
            <person name="Henrissat B."/>
            <person name="Grigoriev I.V."/>
            <person name="Hibbett D.S."/>
            <person name="Martin F."/>
            <person name="Nordberg H.P."/>
            <person name="Cantor M.N."/>
            <person name="Hua S.X."/>
        </authorList>
    </citation>
    <scope>NUCLEOTIDE SEQUENCE [LARGE SCALE GENOMIC DNA]</scope>
    <source>
        <strain evidence="6 7">Foug A</strain>
    </source>
</reference>
<dbReference type="OrthoDB" id="193499at2759"/>
<dbReference type="SUPFAM" id="SSF48452">
    <property type="entry name" value="TPR-like"/>
    <property type="match status" value="1"/>
</dbReference>
<evidence type="ECO:0000313" key="6">
    <source>
        <dbReference type="EMBL" id="KIM60483.1"/>
    </source>
</evidence>
<keyword evidence="7" id="KW-1185">Reference proteome</keyword>
<organism evidence="6 7">
    <name type="scientific">Scleroderma citrinum Foug A</name>
    <dbReference type="NCBI Taxonomy" id="1036808"/>
    <lineage>
        <taxon>Eukaryota</taxon>
        <taxon>Fungi</taxon>
        <taxon>Dikarya</taxon>
        <taxon>Basidiomycota</taxon>
        <taxon>Agaricomycotina</taxon>
        <taxon>Agaricomycetes</taxon>
        <taxon>Agaricomycetidae</taxon>
        <taxon>Boletales</taxon>
        <taxon>Sclerodermatineae</taxon>
        <taxon>Sclerodermataceae</taxon>
        <taxon>Scleroderma</taxon>
    </lineage>
</organism>
<dbReference type="PRINTS" id="PR00153">
    <property type="entry name" value="CSAPPISMRASE"/>
</dbReference>
<keyword evidence="4" id="KW-0413">Isomerase</keyword>
<dbReference type="Gene3D" id="1.25.40.10">
    <property type="entry name" value="Tetratricopeptide repeat domain"/>
    <property type="match status" value="1"/>
</dbReference>
<dbReference type="PANTHER" id="PTHR11071:SF561">
    <property type="entry name" value="PEPTIDYL-PROLYL CIS-TRANS ISOMERASE D-RELATED"/>
    <property type="match status" value="1"/>
</dbReference>
<sequence>MCQGGDFTAGNGTGGESIYGERFEDEAFPVNHTKPFLLSMANAGENTNGSQFFITTKATPHLDGKHVVFGEVIKGKSVVRTMEYYPTDGKDVPTAPIIISACGVLSPDDPCLQTSNESGEDIWEDYAVDDESGADKDPNLALQIAEKIKELGVKYLKGTKAEDGTVIEAPKPDLALQKFQKAQRYLELFVPDLPEGYPNPEGYRATYAKMMLTTAQVALRTQPPNTKLVLGNTNEIIEGKGKYFDVLEPKHQAMAYYRRGLAHNLRGGHDLALADLAEANKIFPDPGTVNEMAKIKAHIKGAEEQEKRRYRKMF</sequence>
<evidence type="ECO:0000256" key="2">
    <source>
        <dbReference type="ARBA" id="ARBA00013194"/>
    </source>
</evidence>
<dbReference type="InterPro" id="IPR029000">
    <property type="entry name" value="Cyclophilin-like_dom_sf"/>
</dbReference>
<feature type="domain" description="PPIase cyclophilin-type" evidence="5">
    <location>
        <begin position="1"/>
        <end position="104"/>
    </location>
</feature>
<reference evidence="7" key="2">
    <citation type="submission" date="2015-01" db="EMBL/GenBank/DDBJ databases">
        <title>Evolutionary Origins and Diversification of the Mycorrhizal Mutualists.</title>
        <authorList>
            <consortium name="DOE Joint Genome Institute"/>
            <consortium name="Mycorrhizal Genomics Consortium"/>
            <person name="Kohler A."/>
            <person name="Kuo A."/>
            <person name="Nagy L.G."/>
            <person name="Floudas D."/>
            <person name="Copeland A."/>
            <person name="Barry K.W."/>
            <person name="Cichocki N."/>
            <person name="Veneault-Fourrey C."/>
            <person name="LaButti K."/>
            <person name="Lindquist E.A."/>
            <person name="Lipzen A."/>
            <person name="Lundell T."/>
            <person name="Morin E."/>
            <person name="Murat C."/>
            <person name="Riley R."/>
            <person name="Ohm R."/>
            <person name="Sun H."/>
            <person name="Tunlid A."/>
            <person name="Henrissat B."/>
            <person name="Grigoriev I.V."/>
            <person name="Hibbett D.S."/>
            <person name="Martin F."/>
        </authorList>
    </citation>
    <scope>NUCLEOTIDE SEQUENCE [LARGE SCALE GENOMIC DNA]</scope>
    <source>
        <strain evidence="7">Foug A</strain>
    </source>
</reference>
<keyword evidence="3" id="KW-0697">Rotamase</keyword>
<dbReference type="GO" id="GO:0003755">
    <property type="term" value="F:peptidyl-prolyl cis-trans isomerase activity"/>
    <property type="evidence" value="ECO:0007669"/>
    <property type="project" value="UniProtKB-KW"/>
</dbReference>
<dbReference type="STRING" id="1036808.A0A0C2ZFL4"/>
<protein>
    <recommendedName>
        <fullName evidence="2">peptidylprolyl isomerase</fullName>
        <ecNumber evidence="2">5.2.1.8</ecNumber>
    </recommendedName>
</protein>
<evidence type="ECO:0000313" key="7">
    <source>
        <dbReference type="Proteomes" id="UP000053989"/>
    </source>
</evidence>
<dbReference type="EMBL" id="KN822061">
    <property type="protein sequence ID" value="KIM60483.1"/>
    <property type="molecule type" value="Genomic_DNA"/>
</dbReference>
<evidence type="ECO:0000259" key="5">
    <source>
        <dbReference type="PROSITE" id="PS50072"/>
    </source>
</evidence>
<dbReference type="PROSITE" id="PS50072">
    <property type="entry name" value="CSA_PPIASE_2"/>
    <property type="match status" value="1"/>
</dbReference>
<evidence type="ECO:0000256" key="3">
    <source>
        <dbReference type="ARBA" id="ARBA00023110"/>
    </source>
</evidence>
<dbReference type="Pfam" id="PF00160">
    <property type="entry name" value="Pro_isomerase"/>
    <property type="match status" value="1"/>
</dbReference>
<evidence type="ECO:0000256" key="1">
    <source>
        <dbReference type="ARBA" id="ARBA00000971"/>
    </source>
</evidence>
<dbReference type="FunCoup" id="A0A0C2ZFL4">
    <property type="interactions" value="607"/>
</dbReference>
<dbReference type="EC" id="5.2.1.8" evidence="2"/>
<dbReference type="GO" id="GO:0006457">
    <property type="term" value="P:protein folding"/>
    <property type="evidence" value="ECO:0007669"/>
    <property type="project" value="TreeGrafter"/>
</dbReference>
<dbReference type="AlphaFoldDB" id="A0A0C2ZFL4"/>
<dbReference type="HOGENOM" id="CLU_012062_37_0_1"/>
<dbReference type="PANTHER" id="PTHR11071">
    <property type="entry name" value="PEPTIDYL-PROLYL CIS-TRANS ISOMERASE"/>
    <property type="match status" value="1"/>
</dbReference>
<evidence type="ECO:0000256" key="4">
    <source>
        <dbReference type="ARBA" id="ARBA00023235"/>
    </source>
</evidence>